<protein>
    <submittedName>
        <fullName evidence="2">Low molecular weight protein tyrosine phosphatase family protein</fullName>
    </submittedName>
</protein>
<sequence>MPFTKRDRAWRRAQKQRHDDHHGPRTRGFRYGDPCPKRWYEVYYRRNKLARARQIGLIWPYAEWKALMTDTTTLNLLFICSHNKWRSPTAEKLFADLEGVFTRSAGTARSARHQVSLNDIRWADMIFVMEDKHANRLKADFRQEVAYKPLHVLDIPDDFAFMDVKLIEELKLSVLPLLDRA</sequence>
<gene>
    <name evidence="2" type="ORF">ACFQDM_00785</name>
</gene>
<dbReference type="InterPro" id="IPR036196">
    <property type="entry name" value="Ptyr_pPase_sf"/>
</dbReference>
<comment type="caution">
    <text evidence="2">The sequence shown here is derived from an EMBL/GenBank/DDBJ whole genome shotgun (WGS) entry which is preliminary data.</text>
</comment>
<evidence type="ECO:0000313" key="3">
    <source>
        <dbReference type="Proteomes" id="UP001596303"/>
    </source>
</evidence>
<dbReference type="RefSeq" id="WP_377374180.1">
    <property type="nucleotide sequence ID" value="NZ_JBHSSW010000001.1"/>
</dbReference>
<reference evidence="3" key="1">
    <citation type="journal article" date="2019" name="Int. J. Syst. Evol. Microbiol.">
        <title>The Global Catalogue of Microorganisms (GCM) 10K type strain sequencing project: providing services to taxonomists for standard genome sequencing and annotation.</title>
        <authorList>
            <consortium name="The Broad Institute Genomics Platform"/>
            <consortium name="The Broad Institute Genome Sequencing Center for Infectious Disease"/>
            <person name="Wu L."/>
            <person name="Ma J."/>
        </authorList>
    </citation>
    <scope>NUCLEOTIDE SEQUENCE [LARGE SCALE GENOMIC DNA]</scope>
    <source>
        <strain evidence="3">CGMCC-1.15741</strain>
    </source>
</reference>
<evidence type="ECO:0000313" key="2">
    <source>
        <dbReference type="EMBL" id="MFC6196588.1"/>
    </source>
</evidence>
<dbReference type="SUPFAM" id="SSF52788">
    <property type="entry name" value="Phosphotyrosine protein phosphatases I"/>
    <property type="match status" value="1"/>
</dbReference>
<proteinExistence type="predicted"/>
<accession>A0ABW1S4Z9</accession>
<dbReference type="EMBL" id="JBHSSW010000001">
    <property type="protein sequence ID" value="MFC6196588.1"/>
    <property type="molecule type" value="Genomic_DNA"/>
</dbReference>
<feature type="region of interest" description="Disordered" evidence="1">
    <location>
        <begin position="1"/>
        <end position="29"/>
    </location>
</feature>
<keyword evidence="3" id="KW-1185">Reference proteome</keyword>
<dbReference type="Gene3D" id="3.40.50.2300">
    <property type="match status" value="1"/>
</dbReference>
<name>A0ABW1S4Z9_9PROT</name>
<organism evidence="2 3">
    <name type="scientific">Ponticaulis profundi</name>
    <dbReference type="NCBI Taxonomy" id="2665222"/>
    <lineage>
        <taxon>Bacteria</taxon>
        <taxon>Pseudomonadati</taxon>
        <taxon>Pseudomonadota</taxon>
        <taxon>Alphaproteobacteria</taxon>
        <taxon>Hyphomonadales</taxon>
        <taxon>Hyphomonadaceae</taxon>
        <taxon>Ponticaulis</taxon>
    </lineage>
</organism>
<evidence type="ECO:0000256" key="1">
    <source>
        <dbReference type="SAM" id="MobiDB-lite"/>
    </source>
</evidence>
<dbReference type="Proteomes" id="UP001596303">
    <property type="component" value="Unassembled WGS sequence"/>
</dbReference>